<sequence length="445" mass="45096">MSAPGSLIGGRYRLQRLIAAGGMGLVWQADDEVLRRTVAVKQLRIPVGAAPEAAELAEQRALREARITARLHHPNAVPVFDVVEHDGAPHIVMQYVPSEPLSAVLRREGALPVAEVARIGAEVAAALQAAHGLGIVHRDVKPANILIAQPGGVAMLTDFGISHAADDGAITATGLLSGTPAYLAPEVALGEDSTTASDVYSLGSTLYAAVEGRPPFGQDANAVALLHRVAAGAFPAPERSGPLGPLLMRLMDPDPAERPSMAEAARVLGEVTAAIARRDVAPAAAAGDETIADGWTPTLLVPVATRDEEEDEAAATVLVAAPAEAPVPERRRRRLLPWLVGAAAVLVIALVGFGLLRGAPPAPAAPPPTTPVSAAPSTPSATPSATPSLTPTPTPTTPSTPSTAPSTSGQQAPGPANGGKPGKGKGKDKPGKGNGKGKGKGNGKG</sequence>
<dbReference type="SMART" id="SM00220">
    <property type="entry name" value="S_TKc"/>
    <property type="match status" value="1"/>
</dbReference>
<dbReference type="PROSITE" id="PS00108">
    <property type="entry name" value="PROTEIN_KINASE_ST"/>
    <property type="match status" value="1"/>
</dbReference>
<feature type="compositionally biased region" description="Basic residues" evidence="7">
    <location>
        <begin position="435"/>
        <end position="445"/>
    </location>
</feature>
<accession>A0ABW4LIS6</accession>
<dbReference type="PANTHER" id="PTHR43289:SF6">
    <property type="entry name" value="SERINE_THREONINE-PROTEIN KINASE NEKL-3"/>
    <property type="match status" value="1"/>
</dbReference>
<evidence type="ECO:0000256" key="1">
    <source>
        <dbReference type="ARBA" id="ARBA00012513"/>
    </source>
</evidence>
<evidence type="ECO:0000256" key="4">
    <source>
        <dbReference type="ARBA" id="ARBA00022741"/>
    </source>
</evidence>
<dbReference type="Gene3D" id="1.10.510.10">
    <property type="entry name" value="Transferase(Phosphotransferase) domain 1"/>
    <property type="match status" value="1"/>
</dbReference>
<keyword evidence="11" id="KW-1185">Reference proteome</keyword>
<feature type="region of interest" description="Disordered" evidence="7">
    <location>
        <begin position="363"/>
        <end position="445"/>
    </location>
</feature>
<dbReference type="InterPro" id="IPR008271">
    <property type="entry name" value="Ser/Thr_kinase_AS"/>
</dbReference>
<dbReference type="SUPFAM" id="SSF56112">
    <property type="entry name" value="Protein kinase-like (PK-like)"/>
    <property type="match status" value="1"/>
</dbReference>
<proteinExistence type="predicted"/>
<gene>
    <name evidence="10" type="ORF">ACFSBI_11095</name>
</gene>
<reference evidence="11" key="1">
    <citation type="journal article" date="2019" name="Int. J. Syst. Evol. Microbiol.">
        <title>The Global Catalogue of Microorganisms (GCM) 10K type strain sequencing project: providing services to taxonomists for standard genome sequencing and annotation.</title>
        <authorList>
            <consortium name="The Broad Institute Genomics Platform"/>
            <consortium name="The Broad Institute Genome Sequencing Center for Infectious Disease"/>
            <person name="Wu L."/>
            <person name="Ma J."/>
        </authorList>
    </citation>
    <scope>NUCLEOTIDE SEQUENCE [LARGE SCALE GENOMIC DNA]</scope>
    <source>
        <strain evidence="11">CGMCC 1.12471</strain>
    </source>
</reference>
<dbReference type="InterPro" id="IPR011009">
    <property type="entry name" value="Kinase-like_dom_sf"/>
</dbReference>
<dbReference type="PANTHER" id="PTHR43289">
    <property type="entry name" value="MITOGEN-ACTIVATED PROTEIN KINASE KINASE KINASE 20-RELATED"/>
    <property type="match status" value="1"/>
</dbReference>
<dbReference type="InterPro" id="IPR000719">
    <property type="entry name" value="Prot_kinase_dom"/>
</dbReference>
<keyword evidence="3 10" id="KW-0808">Transferase</keyword>
<evidence type="ECO:0000256" key="5">
    <source>
        <dbReference type="ARBA" id="ARBA00022777"/>
    </source>
</evidence>
<keyword evidence="8" id="KW-0472">Membrane</keyword>
<keyword evidence="4" id="KW-0547">Nucleotide-binding</keyword>
<dbReference type="CDD" id="cd14014">
    <property type="entry name" value="STKc_PknB_like"/>
    <property type="match status" value="1"/>
</dbReference>
<dbReference type="Pfam" id="PF00069">
    <property type="entry name" value="Pkinase"/>
    <property type="match status" value="1"/>
</dbReference>
<dbReference type="EC" id="2.7.11.1" evidence="1"/>
<feature type="compositionally biased region" description="Low complexity" evidence="7">
    <location>
        <begin position="371"/>
        <end position="389"/>
    </location>
</feature>
<dbReference type="PROSITE" id="PS50011">
    <property type="entry name" value="PROTEIN_KINASE_DOM"/>
    <property type="match status" value="1"/>
</dbReference>
<organism evidence="10 11">
    <name type="scientific">Amnibacterium endophyticum</name>
    <dbReference type="NCBI Taxonomy" id="2109337"/>
    <lineage>
        <taxon>Bacteria</taxon>
        <taxon>Bacillati</taxon>
        <taxon>Actinomycetota</taxon>
        <taxon>Actinomycetes</taxon>
        <taxon>Micrococcales</taxon>
        <taxon>Microbacteriaceae</taxon>
        <taxon>Amnibacterium</taxon>
    </lineage>
</organism>
<dbReference type="RefSeq" id="WP_377934894.1">
    <property type="nucleotide sequence ID" value="NZ_JBHUEA010000016.1"/>
</dbReference>
<keyword evidence="8" id="KW-0812">Transmembrane</keyword>
<name>A0ABW4LIS6_9MICO</name>
<evidence type="ECO:0000256" key="2">
    <source>
        <dbReference type="ARBA" id="ARBA00022527"/>
    </source>
</evidence>
<evidence type="ECO:0000259" key="9">
    <source>
        <dbReference type="PROSITE" id="PS50011"/>
    </source>
</evidence>
<evidence type="ECO:0000313" key="11">
    <source>
        <dbReference type="Proteomes" id="UP001597347"/>
    </source>
</evidence>
<dbReference type="GO" id="GO:0004674">
    <property type="term" value="F:protein serine/threonine kinase activity"/>
    <property type="evidence" value="ECO:0007669"/>
    <property type="project" value="UniProtKB-EC"/>
</dbReference>
<keyword evidence="2" id="KW-0723">Serine/threonine-protein kinase</keyword>
<feature type="domain" description="Protein kinase" evidence="9">
    <location>
        <begin position="12"/>
        <end position="275"/>
    </location>
</feature>
<keyword evidence="5 10" id="KW-0418">Kinase</keyword>
<evidence type="ECO:0000256" key="3">
    <source>
        <dbReference type="ARBA" id="ARBA00022679"/>
    </source>
</evidence>
<comment type="caution">
    <text evidence="10">The sequence shown here is derived from an EMBL/GenBank/DDBJ whole genome shotgun (WGS) entry which is preliminary data.</text>
</comment>
<feature type="compositionally biased region" description="Low complexity" evidence="7">
    <location>
        <begin position="399"/>
        <end position="408"/>
    </location>
</feature>
<keyword evidence="6" id="KW-0067">ATP-binding</keyword>
<dbReference type="Gene3D" id="3.30.200.20">
    <property type="entry name" value="Phosphorylase Kinase, domain 1"/>
    <property type="match status" value="1"/>
</dbReference>
<evidence type="ECO:0000313" key="10">
    <source>
        <dbReference type="EMBL" id="MFD1722096.1"/>
    </source>
</evidence>
<evidence type="ECO:0000256" key="8">
    <source>
        <dbReference type="SAM" id="Phobius"/>
    </source>
</evidence>
<protein>
    <recommendedName>
        <fullName evidence="1">non-specific serine/threonine protein kinase</fullName>
        <ecNumber evidence="1">2.7.11.1</ecNumber>
    </recommendedName>
</protein>
<evidence type="ECO:0000256" key="7">
    <source>
        <dbReference type="SAM" id="MobiDB-lite"/>
    </source>
</evidence>
<evidence type="ECO:0000256" key="6">
    <source>
        <dbReference type="ARBA" id="ARBA00022840"/>
    </source>
</evidence>
<dbReference type="Proteomes" id="UP001597347">
    <property type="component" value="Unassembled WGS sequence"/>
</dbReference>
<feature type="transmembrane region" description="Helical" evidence="8">
    <location>
        <begin position="335"/>
        <end position="356"/>
    </location>
</feature>
<keyword evidence="8" id="KW-1133">Transmembrane helix</keyword>
<dbReference type="EMBL" id="JBHUEA010000016">
    <property type="protein sequence ID" value="MFD1722096.1"/>
    <property type="molecule type" value="Genomic_DNA"/>
</dbReference>